<dbReference type="GO" id="GO:0046872">
    <property type="term" value="F:metal ion binding"/>
    <property type="evidence" value="ECO:0007669"/>
    <property type="project" value="UniProtKB-KW"/>
</dbReference>
<feature type="non-terminal residue" evidence="4">
    <location>
        <position position="361"/>
    </location>
</feature>
<dbReference type="AlphaFoldDB" id="A0A2P4PRU1"/>
<feature type="binding site" evidence="2">
    <location>
        <position position="181"/>
    </location>
    <ligand>
        <name>Mg(2+)</name>
        <dbReference type="ChEBI" id="CHEBI:18420"/>
    </ligand>
</feature>
<dbReference type="InterPro" id="IPR011009">
    <property type="entry name" value="Kinase-like_dom_sf"/>
</dbReference>
<reference evidence="4 5" key="2">
    <citation type="journal article" date="2018" name="New Phytol.">
        <title>High intraspecific genome diversity in the model arbuscular mycorrhizal symbiont Rhizophagus irregularis.</title>
        <authorList>
            <person name="Chen E.C.H."/>
            <person name="Morin E."/>
            <person name="Beaudet D."/>
            <person name="Noel J."/>
            <person name="Yildirir G."/>
            <person name="Ndikumana S."/>
            <person name="Charron P."/>
            <person name="St-Onge C."/>
            <person name="Giorgi J."/>
            <person name="Kruger M."/>
            <person name="Marton T."/>
            <person name="Ropars J."/>
            <person name="Grigoriev I.V."/>
            <person name="Hainaut M."/>
            <person name="Henrissat B."/>
            <person name="Roux C."/>
            <person name="Martin F."/>
            <person name="Corradi N."/>
        </authorList>
    </citation>
    <scope>NUCLEOTIDE SEQUENCE [LARGE SCALE GENOMIC DNA]</scope>
    <source>
        <strain evidence="4 5">DAOM 197198</strain>
    </source>
</reference>
<sequence length="361" mass="42332">MSDNTEFEVINNSKELFNRIEEAIVTNHFKQYEYKNFNNIKEIDSREFIKVYRASWKNSSQYVTLKYFFKLNNTVVEEIIREIKLYRDDYFHNNIIRFHGITKSESENYDVGYWLVMEYADGGTLRNYLKKNFGGLTWENKYNLAYQLTCAVLYLHDKGVAHRDLHSNSVLVHQNTIKLADFGLSKRIKETFNSQSNLEDDIVPYIDPKIFNKPGNNDNTTKLYTLNKKSDVYSVGIILWELSSGKQPFYIEGEQYDINLAVKISQGLREKIIPDTPEDYVNIYSECWNNEPDDRPTIKQIVEKLKAIIKKSDIITEEDNQTDNSINDNILSKKDLRHSICYSIIVDELVDDILKDINEGK</sequence>
<dbReference type="Pfam" id="PF07714">
    <property type="entry name" value="PK_Tyr_Ser-Thr"/>
    <property type="match status" value="1"/>
</dbReference>
<feature type="active site" description="Proton acceptor" evidence="1">
    <location>
        <position position="164"/>
    </location>
</feature>
<dbReference type="PANTHER" id="PTHR44329">
    <property type="entry name" value="SERINE/THREONINE-PROTEIN KINASE TNNI3K-RELATED"/>
    <property type="match status" value="1"/>
</dbReference>
<dbReference type="GO" id="GO:0004674">
    <property type="term" value="F:protein serine/threonine kinase activity"/>
    <property type="evidence" value="ECO:0007669"/>
    <property type="project" value="TreeGrafter"/>
</dbReference>
<evidence type="ECO:0000256" key="1">
    <source>
        <dbReference type="PIRSR" id="PIRSR000615-1"/>
    </source>
</evidence>
<accession>A0A2P4PRU1</accession>
<evidence type="ECO:0000256" key="2">
    <source>
        <dbReference type="PIRSR" id="PIRSR000615-3"/>
    </source>
</evidence>
<dbReference type="InterPro" id="IPR001245">
    <property type="entry name" value="Ser-Thr/Tyr_kinase_cat_dom"/>
</dbReference>
<comment type="caution">
    <text evidence="4">The sequence shown here is derived from an EMBL/GenBank/DDBJ whole genome shotgun (WGS) entry which is preliminary data.</text>
</comment>
<name>A0A2P4PRU1_RHIID</name>
<dbReference type="InterPro" id="IPR000719">
    <property type="entry name" value="Prot_kinase_dom"/>
</dbReference>
<dbReference type="VEuPathDB" id="FungiDB:RhiirFUN_011216"/>
<dbReference type="PRINTS" id="PR00109">
    <property type="entry name" value="TYRKINASE"/>
</dbReference>
<protein>
    <submittedName>
        <fullName evidence="4">Kinase-like domain-containing protein</fullName>
    </submittedName>
</protein>
<dbReference type="Proteomes" id="UP000018888">
    <property type="component" value="Unassembled WGS sequence"/>
</dbReference>
<reference evidence="4 5" key="1">
    <citation type="journal article" date="2013" name="Proc. Natl. Acad. Sci. U.S.A.">
        <title>Genome of an arbuscular mycorrhizal fungus provides insight into the oldest plant symbiosis.</title>
        <authorList>
            <person name="Tisserant E."/>
            <person name="Malbreil M."/>
            <person name="Kuo A."/>
            <person name="Kohler A."/>
            <person name="Symeonidi A."/>
            <person name="Balestrini R."/>
            <person name="Charron P."/>
            <person name="Duensing N."/>
            <person name="Frei Dit Frey N."/>
            <person name="Gianinazzi-Pearson V."/>
            <person name="Gilbert L.B."/>
            <person name="Handa Y."/>
            <person name="Herr J.R."/>
            <person name="Hijri M."/>
            <person name="Koul R."/>
            <person name="Kawaguchi M."/>
            <person name="Krajinski F."/>
            <person name="Lammers P.J."/>
            <person name="Masclaux F.G."/>
            <person name="Murat C."/>
            <person name="Morin E."/>
            <person name="Ndikumana S."/>
            <person name="Pagni M."/>
            <person name="Petitpierre D."/>
            <person name="Requena N."/>
            <person name="Rosikiewicz P."/>
            <person name="Riley R."/>
            <person name="Saito K."/>
            <person name="San Clemente H."/>
            <person name="Shapiro H."/>
            <person name="van Tuinen D."/>
            <person name="Becard G."/>
            <person name="Bonfante P."/>
            <person name="Paszkowski U."/>
            <person name="Shachar-Hill Y.Y."/>
            <person name="Tuskan G.A."/>
            <person name="Young P.W."/>
            <person name="Sanders I.R."/>
            <person name="Henrissat B."/>
            <person name="Rensing S.A."/>
            <person name="Grigoriev I.V."/>
            <person name="Corradi N."/>
            <person name="Roux C."/>
            <person name="Martin F."/>
        </authorList>
    </citation>
    <scope>NUCLEOTIDE SEQUENCE [LARGE SCALE GENOMIC DNA]</scope>
    <source>
        <strain evidence="4 5">DAOM 197198</strain>
    </source>
</reference>
<keyword evidence="2" id="KW-0479">Metal-binding</keyword>
<feature type="domain" description="Protein kinase" evidence="3">
    <location>
        <begin position="37"/>
        <end position="309"/>
    </location>
</feature>
<organism evidence="4 5">
    <name type="scientific">Rhizophagus irregularis (strain DAOM 181602 / DAOM 197198 / MUCL 43194)</name>
    <name type="common">Arbuscular mycorrhizal fungus</name>
    <name type="synonym">Glomus intraradices</name>
    <dbReference type="NCBI Taxonomy" id="747089"/>
    <lineage>
        <taxon>Eukaryota</taxon>
        <taxon>Fungi</taxon>
        <taxon>Fungi incertae sedis</taxon>
        <taxon>Mucoromycota</taxon>
        <taxon>Glomeromycotina</taxon>
        <taxon>Glomeromycetes</taxon>
        <taxon>Glomerales</taxon>
        <taxon>Glomeraceae</taxon>
        <taxon>Rhizophagus</taxon>
    </lineage>
</organism>
<dbReference type="PANTHER" id="PTHR44329:SF291">
    <property type="entry name" value="PROTEIN KINASE DOMAIN-CONTAINING PROTEIN"/>
    <property type="match status" value="1"/>
</dbReference>
<evidence type="ECO:0000259" key="3">
    <source>
        <dbReference type="PROSITE" id="PS50011"/>
    </source>
</evidence>
<dbReference type="SUPFAM" id="SSF56112">
    <property type="entry name" value="Protein kinase-like (PK-like)"/>
    <property type="match status" value="1"/>
</dbReference>
<evidence type="ECO:0000313" key="5">
    <source>
        <dbReference type="Proteomes" id="UP000018888"/>
    </source>
</evidence>
<keyword evidence="2" id="KW-0460">Magnesium</keyword>
<evidence type="ECO:0000313" key="4">
    <source>
        <dbReference type="EMBL" id="POG68115.1"/>
    </source>
</evidence>
<dbReference type="EMBL" id="AUPC02000158">
    <property type="protein sequence ID" value="POG68115.1"/>
    <property type="molecule type" value="Genomic_DNA"/>
</dbReference>
<dbReference type="Gene3D" id="1.10.510.10">
    <property type="entry name" value="Transferase(Phosphotransferase) domain 1"/>
    <property type="match status" value="1"/>
</dbReference>
<dbReference type="GO" id="GO:0005524">
    <property type="term" value="F:ATP binding"/>
    <property type="evidence" value="ECO:0007669"/>
    <property type="project" value="InterPro"/>
</dbReference>
<keyword evidence="5" id="KW-1185">Reference proteome</keyword>
<gene>
    <name evidence="4" type="ORF">GLOIN_2v1843175</name>
</gene>
<dbReference type="PROSITE" id="PS50011">
    <property type="entry name" value="PROTEIN_KINASE_DOM"/>
    <property type="match status" value="1"/>
</dbReference>
<dbReference type="InterPro" id="IPR051681">
    <property type="entry name" value="Ser/Thr_Kinases-Pseudokinases"/>
</dbReference>
<proteinExistence type="predicted"/>